<dbReference type="EMBL" id="CH445334">
    <property type="protein sequence ID" value="EAT85436.1"/>
    <property type="molecule type" value="Genomic_DNA"/>
</dbReference>
<gene>
    <name evidence="2" type="ORF">SNOG_06785</name>
</gene>
<feature type="region of interest" description="Disordered" evidence="1">
    <location>
        <begin position="1"/>
        <end position="21"/>
    </location>
</feature>
<dbReference type="KEGG" id="pno:SNOG_06785"/>
<protein>
    <submittedName>
        <fullName evidence="2">Uncharacterized protein</fullName>
    </submittedName>
</protein>
<dbReference type="RefSeq" id="XP_001797148.1">
    <property type="nucleotide sequence ID" value="XM_001797096.1"/>
</dbReference>
<evidence type="ECO:0000256" key="1">
    <source>
        <dbReference type="SAM" id="MobiDB-lite"/>
    </source>
</evidence>
<reference evidence="3" key="1">
    <citation type="journal article" date="2007" name="Plant Cell">
        <title>Dothideomycete-plant interactions illuminated by genome sequencing and EST analysis of the wheat pathogen Stagonospora nodorum.</title>
        <authorList>
            <person name="Hane J.K."/>
            <person name="Lowe R.G."/>
            <person name="Solomon P.S."/>
            <person name="Tan K.C."/>
            <person name="Schoch C.L."/>
            <person name="Spatafora J.W."/>
            <person name="Crous P.W."/>
            <person name="Kodira C."/>
            <person name="Birren B.W."/>
            <person name="Galagan J.E."/>
            <person name="Torriani S.F."/>
            <person name="McDonald B.A."/>
            <person name="Oliver R.P."/>
        </authorList>
    </citation>
    <scope>NUCLEOTIDE SEQUENCE [LARGE SCALE GENOMIC DNA]</scope>
    <source>
        <strain evidence="3">SN15 / ATCC MYA-4574 / FGSC 10173</strain>
    </source>
</reference>
<dbReference type="HOGENOM" id="CLU_2590554_0_0_1"/>
<proteinExistence type="predicted"/>
<dbReference type="InParanoid" id="Q0UN79"/>
<dbReference type="GeneID" id="5974038"/>
<organism evidence="2 3">
    <name type="scientific">Phaeosphaeria nodorum (strain SN15 / ATCC MYA-4574 / FGSC 10173)</name>
    <name type="common">Glume blotch fungus</name>
    <name type="synonym">Parastagonospora nodorum</name>
    <dbReference type="NCBI Taxonomy" id="321614"/>
    <lineage>
        <taxon>Eukaryota</taxon>
        <taxon>Fungi</taxon>
        <taxon>Dikarya</taxon>
        <taxon>Ascomycota</taxon>
        <taxon>Pezizomycotina</taxon>
        <taxon>Dothideomycetes</taxon>
        <taxon>Pleosporomycetidae</taxon>
        <taxon>Pleosporales</taxon>
        <taxon>Pleosporineae</taxon>
        <taxon>Phaeosphaeriaceae</taxon>
        <taxon>Parastagonospora</taxon>
    </lineage>
</organism>
<name>Q0UN79_PHANO</name>
<dbReference type="AlphaFoldDB" id="Q0UN79"/>
<accession>Q0UN79</accession>
<dbReference type="Proteomes" id="UP000001055">
    <property type="component" value="Unassembled WGS sequence"/>
</dbReference>
<evidence type="ECO:0000313" key="2">
    <source>
        <dbReference type="EMBL" id="EAT85436.1"/>
    </source>
</evidence>
<sequence length="80" mass="8547">MTSPQDIRRSDPEADKLSVPTKELRNLDVEARHASLANVTAFLLVPTKCPRSLQPGPTTTNVCPPTAAVAPTCVLAGFMM</sequence>
<evidence type="ECO:0000313" key="3">
    <source>
        <dbReference type="Proteomes" id="UP000001055"/>
    </source>
</evidence>